<sequence>MDAIGTARVAIGTRFFATDPKKAKVIEDFVQMARSVGEIVLVAVNAEEDRTDTLNNPKIKGEGIEVFPVTPWGKFVQPLNALVLKAKSLGISYFLSASAEMAFTREQIQDLFNHMGEETLVVGAALEGHDLKTGKIIGNGRTVPWNTMALWNLKYLARIGFALIGDNPSDPENAGVEELATIAVLQRLYSIEAKLVAVPGVKWQTENFDPGRREEHEKKMWSKITRPQKQIEILNIPAPTIIHIP</sequence>
<dbReference type="Proteomes" id="UP000178721">
    <property type="component" value="Unassembled WGS sequence"/>
</dbReference>
<evidence type="ECO:0000313" key="2">
    <source>
        <dbReference type="Proteomes" id="UP000178721"/>
    </source>
</evidence>
<dbReference type="EMBL" id="MHMA01000029">
    <property type="protein sequence ID" value="OGZ19978.1"/>
    <property type="molecule type" value="Genomic_DNA"/>
</dbReference>
<reference evidence="1 2" key="1">
    <citation type="journal article" date="2016" name="Nat. Commun.">
        <title>Thousands of microbial genomes shed light on interconnected biogeochemical processes in an aquifer system.</title>
        <authorList>
            <person name="Anantharaman K."/>
            <person name="Brown C.T."/>
            <person name="Hug L.A."/>
            <person name="Sharon I."/>
            <person name="Castelle C.J."/>
            <person name="Probst A.J."/>
            <person name="Thomas B.C."/>
            <person name="Singh A."/>
            <person name="Wilkins M.J."/>
            <person name="Karaoz U."/>
            <person name="Brodie E.L."/>
            <person name="Williams K.H."/>
            <person name="Hubbard S.S."/>
            <person name="Banfield J.F."/>
        </authorList>
    </citation>
    <scope>NUCLEOTIDE SEQUENCE [LARGE SCALE GENOMIC DNA]</scope>
</reference>
<organism evidence="1 2">
    <name type="scientific">Candidatus Nealsonbacteria bacterium RIFCSPHIGHO2_01_FULL_43_31</name>
    <dbReference type="NCBI Taxonomy" id="1801665"/>
    <lineage>
        <taxon>Bacteria</taxon>
        <taxon>Candidatus Nealsoniibacteriota</taxon>
    </lineage>
</organism>
<accession>A0A1G2E4E1</accession>
<protein>
    <submittedName>
        <fullName evidence="1">Uncharacterized protein</fullName>
    </submittedName>
</protein>
<gene>
    <name evidence="1" type="ORF">A2654_02060</name>
</gene>
<name>A0A1G2E4E1_9BACT</name>
<evidence type="ECO:0000313" key="1">
    <source>
        <dbReference type="EMBL" id="OGZ19978.1"/>
    </source>
</evidence>
<proteinExistence type="predicted"/>
<dbReference type="AlphaFoldDB" id="A0A1G2E4E1"/>
<comment type="caution">
    <text evidence="1">The sequence shown here is derived from an EMBL/GenBank/DDBJ whole genome shotgun (WGS) entry which is preliminary data.</text>
</comment>